<dbReference type="OrthoDB" id="1646215at2"/>
<reference evidence="1 2" key="1">
    <citation type="submission" date="2018-09" db="EMBL/GenBank/DDBJ databases">
        <title>Genome sequencing of strain 1JSPR-7.</title>
        <authorList>
            <person name="Heo J."/>
            <person name="Kim S.-J."/>
            <person name="Kwon S.-W."/>
        </authorList>
    </citation>
    <scope>NUCLEOTIDE SEQUENCE [LARGE SCALE GENOMIC DNA]</scope>
    <source>
        <strain evidence="1 2">1JSPR-7</strain>
    </source>
</reference>
<dbReference type="PIRSF" id="PIRSF021265">
    <property type="entry name" value="DUF956"/>
    <property type="match status" value="1"/>
</dbReference>
<dbReference type="AlphaFoldDB" id="A0A387BH87"/>
<evidence type="ECO:0000313" key="2">
    <source>
        <dbReference type="Proteomes" id="UP000269374"/>
    </source>
</evidence>
<organism evidence="1 2">
    <name type="scientific">Lactococcus allomyrinae</name>
    <dbReference type="NCBI Taxonomy" id="2419773"/>
    <lineage>
        <taxon>Bacteria</taxon>
        <taxon>Bacillati</taxon>
        <taxon>Bacillota</taxon>
        <taxon>Bacilli</taxon>
        <taxon>Lactobacillales</taxon>
        <taxon>Streptococcaceae</taxon>
        <taxon>Lactococcus</taxon>
    </lineage>
</organism>
<dbReference type="KEGG" id="lact:D7I46_06325"/>
<sequence length="128" mass="14908">MAQSLNTKVDYNGKAIAYLGFPQYGQIMIGDRAFEFFDDRDVEKNMQFPWNSIKVVEGDVTKSLKGEYQIGRQFYVVFANGQKVRFSSKESGKILRIIRQYIGNERVVKSKRFSSTITSIFKRRKKED</sequence>
<evidence type="ECO:0000313" key="1">
    <source>
        <dbReference type="EMBL" id="AYG00739.1"/>
    </source>
</evidence>
<name>A0A387BH87_9LACT</name>
<dbReference type="InterPro" id="IPR010360">
    <property type="entry name" value="DUF956"/>
</dbReference>
<proteinExistence type="predicted"/>
<dbReference type="Proteomes" id="UP000269374">
    <property type="component" value="Chromosome"/>
</dbReference>
<gene>
    <name evidence="1" type="ORF">D7I46_06325</name>
</gene>
<protein>
    <submittedName>
        <fullName evidence="1">DUF956 family protein</fullName>
    </submittedName>
</protein>
<dbReference type="Pfam" id="PF06115">
    <property type="entry name" value="DUF956"/>
    <property type="match status" value="1"/>
</dbReference>
<keyword evidence="2" id="KW-1185">Reference proteome</keyword>
<dbReference type="RefSeq" id="WP_120772127.1">
    <property type="nucleotide sequence ID" value="NZ_CP032627.1"/>
</dbReference>
<accession>A0A387BH87</accession>
<dbReference type="EMBL" id="CP032627">
    <property type="protein sequence ID" value="AYG00739.1"/>
    <property type="molecule type" value="Genomic_DNA"/>
</dbReference>